<accession>A0A422R1K4</accession>
<name>A0A422R1K4_9RHOB</name>
<dbReference type="SUPFAM" id="SSF74650">
    <property type="entry name" value="Galactose mutarotase-like"/>
    <property type="match status" value="1"/>
</dbReference>
<dbReference type="InterPro" id="IPR047215">
    <property type="entry name" value="Galactose_mutarotase-like"/>
</dbReference>
<keyword evidence="10" id="KW-1185">Reference proteome</keyword>
<evidence type="ECO:0000256" key="3">
    <source>
        <dbReference type="ARBA" id="ARBA00023235"/>
    </source>
</evidence>
<dbReference type="RefSeq" id="WP_106689665.1">
    <property type="nucleotide sequence ID" value="NZ_PXNQ02000001.1"/>
</dbReference>
<evidence type="ECO:0000256" key="7">
    <source>
        <dbReference type="PIRSR" id="PIRSR005096-2"/>
    </source>
</evidence>
<reference evidence="9" key="1">
    <citation type="submission" date="2018-05" db="EMBL/GenBank/DDBJ databases">
        <title>Reclassification of Methylarcula marina and Methylarcula terricola as Paracoccus methylarcula sp.nov., comb.nov. and Paracoccus terricola comb.nov.</title>
        <authorList>
            <person name="Shmareva M.N."/>
            <person name="Doronina N.V."/>
            <person name="Vasilenko O.V."/>
            <person name="Tarlachkov S.V."/>
            <person name="Trotsenko Y.A."/>
        </authorList>
    </citation>
    <scope>NUCLEOTIDE SEQUENCE [LARGE SCALE GENOMIC DNA]</scope>
    <source>
        <strain evidence="9">VKM B-2159</strain>
    </source>
</reference>
<feature type="binding site" evidence="7">
    <location>
        <position position="229"/>
    </location>
    <ligand>
        <name>beta-D-galactose</name>
        <dbReference type="ChEBI" id="CHEBI:27667"/>
    </ligand>
</feature>
<evidence type="ECO:0000256" key="6">
    <source>
        <dbReference type="PIRSR" id="PIRSR005096-1"/>
    </source>
</evidence>
<protein>
    <recommendedName>
        <fullName evidence="5">Aldose 1-epimerase</fullName>
        <ecNumber evidence="5">5.1.3.3</ecNumber>
    </recommendedName>
</protein>
<proteinExistence type="inferred from homology"/>
<feature type="active site" description="Proton acceptor" evidence="6">
    <location>
        <position position="292"/>
    </location>
</feature>
<evidence type="ECO:0000313" key="10">
    <source>
        <dbReference type="Proteomes" id="UP000238137"/>
    </source>
</evidence>
<gene>
    <name evidence="9" type="ORF">A7A09_001505</name>
</gene>
<dbReference type="PIRSF" id="PIRSF005096">
    <property type="entry name" value="GALM"/>
    <property type="match status" value="1"/>
</dbReference>
<dbReference type="CDD" id="cd09019">
    <property type="entry name" value="galactose_mutarotase_like"/>
    <property type="match status" value="1"/>
</dbReference>
<evidence type="ECO:0000256" key="4">
    <source>
        <dbReference type="ARBA" id="ARBA00023277"/>
    </source>
</evidence>
<dbReference type="GO" id="GO:0006006">
    <property type="term" value="P:glucose metabolic process"/>
    <property type="evidence" value="ECO:0007669"/>
    <property type="project" value="TreeGrafter"/>
</dbReference>
<evidence type="ECO:0000256" key="2">
    <source>
        <dbReference type="ARBA" id="ARBA00006206"/>
    </source>
</evidence>
<dbReference type="PANTHER" id="PTHR10091">
    <property type="entry name" value="ALDOSE-1-EPIMERASE"/>
    <property type="match status" value="1"/>
</dbReference>
<dbReference type="PANTHER" id="PTHR10091:SF49">
    <property type="entry name" value="ALDOSE 1-EPIMERASE"/>
    <property type="match status" value="1"/>
</dbReference>
<organism evidence="9 10">
    <name type="scientific">Paracoccus methylarcula</name>
    <dbReference type="NCBI Taxonomy" id="72022"/>
    <lineage>
        <taxon>Bacteria</taxon>
        <taxon>Pseudomonadati</taxon>
        <taxon>Pseudomonadota</taxon>
        <taxon>Alphaproteobacteria</taxon>
        <taxon>Rhodobacterales</taxon>
        <taxon>Paracoccaceae</taxon>
        <taxon>Paracoccus</taxon>
    </lineage>
</organism>
<dbReference type="GO" id="GO:0033499">
    <property type="term" value="P:galactose catabolic process via UDP-galactose, Leloir pathway"/>
    <property type="evidence" value="ECO:0007669"/>
    <property type="project" value="TreeGrafter"/>
</dbReference>
<comment type="catalytic activity">
    <reaction evidence="5">
        <text>alpha-D-glucose = beta-D-glucose</text>
        <dbReference type="Rhea" id="RHEA:10264"/>
        <dbReference type="ChEBI" id="CHEBI:15903"/>
        <dbReference type="ChEBI" id="CHEBI:17925"/>
        <dbReference type="EC" id="5.1.3.3"/>
    </reaction>
</comment>
<evidence type="ECO:0000256" key="1">
    <source>
        <dbReference type="ARBA" id="ARBA00005028"/>
    </source>
</evidence>
<dbReference type="InterPro" id="IPR015443">
    <property type="entry name" value="Aldose_1-epimerase"/>
</dbReference>
<comment type="pathway">
    <text evidence="1 5">Carbohydrate metabolism; hexose metabolism.</text>
</comment>
<dbReference type="UniPathway" id="UPA00242"/>
<dbReference type="GO" id="GO:0030246">
    <property type="term" value="F:carbohydrate binding"/>
    <property type="evidence" value="ECO:0007669"/>
    <property type="project" value="InterPro"/>
</dbReference>
<sequence>MSKTLLGNLPDGREVHCLSLQSGRLSAKVLTLGAILQDLRMEGVGYPLVLGAPDVADYLGSARYFGAIVGRFANRIGEGRFTLDGKTYRTDLNFRDRHTLHGGGEGTDAQIWQVQSLSPDRATLTMELPDGHMGFPGRIRIAAEIGLAGDGLSFTLSAGADAPTVCSLAHHGFFDLDGRGDIRNHSLMIDAGHYLPVDDDLIPTGEIRPVADTDFDFRSLRRIGSAGYDHNFCLSEGQRPLRPVARLTGESGLSMQVETTACGLQFYDGTYMRDVPGLDGQSYGPHAGLALETQHWPDAPNRPGFPDAVLRPGQVYSETTIYRFIA</sequence>
<dbReference type="EC" id="5.1.3.3" evidence="5"/>
<dbReference type="OrthoDB" id="9779408at2"/>
<feature type="binding site" evidence="8">
    <location>
        <begin position="74"/>
        <end position="75"/>
    </location>
    <ligand>
        <name>beta-D-galactose</name>
        <dbReference type="ChEBI" id="CHEBI:27667"/>
    </ligand>
</feature>
<evidence type="ECO:0000256" key="5">
    <source>
        <dbReference type="PIRNR" id="PIRNR005096"/>
    </source>
</evidence>
<dbReference type="Pfam" id="PF01263">
    <property type="entry name" value="Aldose_epim"/>
    <property type="match status" value="1"/>
</dbReference>
<feature type="active site" description="Proton donor" evidence="6">
    <location>
        <position position="171"/>
    </location>
</feature>
<evidence type="ECO:0000313" key="9">
    <source>
        <dbReference type="EMBL" id="RNF36106.1"/>
    </source>
</evidence>
<dbReference type="Gene3D" id="2.70.98.10">
    <property type="match status" value="1"/>
</dbReference>
<dbReference type="InterPro" id="IPR014718">
    <property type="entry name" value="GH-type_carb-bd"/>
</dbReference>
<dbReference type="GO" id="GO:0004034">
    <property type="term" value="F:aldose 1-epimerase activity"/>
    <property type="evidence" value="ECO:0007669"/>
    <property type="project" value="UniProtKB-EC"/>
</dbReference>
<dbReference type="EMBL" id="PXNQ02000001">
    <property type="protein sequence ID" value="RNF36106.1"/>
    <property type="molecule type" value="Genomic_DNA"/>
</dbReference>
<dbReference type="AlphaFoldDB" id="A0A422R1K4"/>
<dbReference type="Proteomes" id="UP000238137">
    <property type="component" value="Unassembled WGS sequence"/>
</dbReference>
<keyword evidence="3 5" id="KW-0413">Isomerase</keyword>
<dbReference type="InterPro" id="IPR011013">
    <property type="entry name" value="Gal_mutarotase_sf_dom"/>
</dbReference>
<dbReference type="InterPro" id="IPR008183">
    <property type="entry name" value="Aldose_1/G6P_1-epimerase"/>
</dbReference>
<keyword evidence="4 5" id="KW-0119">Carbohydrate metabolism</keyword>
<comment type="similarity">
    <text evidence="2 5">Belongs to the aldose epimerase family.</text>
</comment>
<comment type="caution">
    <text evidence="9">The sequence shown here is derived from an EMBL/GenBank/DDBJ whole genome shotgun (WGS) entry which is preliminary data.</text>
</comment>
<evidence type="ECO:0000256" key="8">
    <source>
        <dbReference type="PIRSR" id="PIRSR005096-3"/>
    </source>
</evidence>